<dbReference type="Pfam" id="PF04959">
    <property type="entry name" value="ARS2"/>
    <property type="match status" value="1"/>
</dbReference>
<feature type="compositionally biased region" description="Basic and acidic residues" evidence="5">
    <location>
        <begin position="58"/>
        <end position="98"/>
    </location>
</feature>
<dbReference type="InterPro" id="IPR021933">
    <property type="entry name" value="SERRATE/Ars2_N"/>
</dbReference>
<feature type="compositionally biased region" description="Low complexity" evidence="5">
    <location>
        <begin position="1"/>
        <end position="10"/>
    </location>
</feature>
<dbReference type="Pfam" id="PF00076">
    <property type="entry name" value="RRM_1"/>
    <property type="match status" value="1"/>
</dbReference>
<dbReference type="InterPro" id="IPR039727">
    <property type="entry name" value="SE/Ars2"/>
</dbReference>
<evidence type="ECO:0000313" key="8">
    <source>
        <dbReference type="Proteomes" id="UP001355207"/>
    </source>
</evidence>
<dbReference type="GO" id="GO:0008270">
    <property type="term" value="F:zinc ion binding"/>
    <property type="evidence" value="ECO:0007669"/>
    <property type="project" value="UniProtKB-KW"/>
</dbReference>
<dbReference type="GeneID" id="91091016"/>
<feature type="region of interest" description="Disordered" evidence="5">
    <location>
        <begin position="284"/>
        <end position="328"/>
    </location>
</feature>
<sequence>MANIGGSRSRSPPPPPREYPPAGEREHEDRPGFSRGGFAPIPHRHSDLPPIPPPPIRFDSRDDYDRGRRDREFPRRELDPDPEDRYGRRDYDDYDRGGPRGGGSHWEDDYDRPKRRRSPSPLGPSHRQRMHSPSPPPSHLPPHMSSRYANNLPDPASVETLLSFRQFAEWFRASHPQTAKADEEETRRHRELIESGDANASEAKEKVGMAKRYERYRREFTSRQLYALFLTHKDSIWFQERYSHLPEFVAFRRRLNRQGRVPLAEKHLEDLRSGVFDTVEFDMSEAEGKSGEKSRLNDHDEPEGLDRALGDGGNWNGGDDTLRTEIAPKPKQVFVKTAPPTTSRKELEELFARIPGFQWLAVSEPAQKKSFHRVAWAQYGDDVDISEVINKLDGQKIDGFTFHMSVNSTPTIGRLRVTPPLSNTLKRLIHDGEKAKTLAIKLEEELLGDDEEDEDKIEAEGEATAAKAENGEKKVAGLREKVSDIVEETVQRLLETTGLVGDDLDEEKKLRKSRIILDQWLAYLRHGLATCYYCVAPMSFAEELHRKCIGHMRPHPSTISEIEENAGNNGENVEVNGTANLAETHDAQDRAVDEGDEDRELRETELPTEQPNKSNLDSHGAGGKEQGKKQFFPQKTQDEKWAEGLDTKIKPLLEDVDVAEYGGRDVEAETKKLCAPLIKQEEASKYRCKDCNKLFRAPEFVIKHILVKHPEVTKAKIDDISTLNNYVLDPQHLQPSLSTPAAVDDRLLSSLPIANPLLMAVNPSTLPNPATIFDGSNQAAGGGANMNMMQQQMMMMMQMQQAMLMGNMNGAMNPNMNFGFNNQPYQQQQQRSNGEGIGLAARMGGYASNNNHSSASRDGGQGTLPLPPPGGEDPRARRGRVSYTDLDEPSAGGGGGLPY</sequence>
<dbReference type="GO" id="GO:0003723">
    <property type="term" value="F:RNA binding"/>
    <property type="evidence" value="ECO:0007669"/>
    <property type="project" value="InterPro"/>
</dbReference>
<proteinExistence type="inferred from homology"/>
<feature type="compositionally biased region" description="Polar residues" evidence="5">
    <location>
        <begin position="847"/>
        <end position="856"/>
    </location>
</feature>
<feature type="compositionally biased region" description="Basic and acidic residues" evidence="5">
    <location>
        <begin position="286"/>
        <end position="309"/>
    </location>
</feature>
<feature type="region of interest" description="Disordered" evidence="5">
    <location>
        <begin position="581"/>
        <end position="634"/>
    </location>
</feature>
<evidence type="ECO:0000256" key="4">
    <source>
        <dbReference type="PROSITE-ProRule" id="PRU00042"/>
    </source>
</evidence>
<name>A0AAX4JJ98_9TREE</name>
<evidence type="ECO:0000256" key="3">
    <source>
        <dbReference type="ARBA" id="ARBA00023242"/>
    </source>
</evidence>
<keyword evidence="8" id="KW-1185">Reference proteome</keyword>
<dbReference type="InterPro" id="IPR007042">
    <property type="entry name" value="SERRATE/Ars2_C"/>
</dbReference>
<reference evidence="7 8" key="1">
    <citation type="submission" date="2024-01" db="EMBL/GenBank/DDBJ databases">
        <title>Comparative genomics of Cryptococcus and Kwoniella reveals pathogenesis evolution and contrasting modes of karyotype evolution via chromosome fusion or intercentromeric recombination.</title>
        <authorList>
            <person name="Coelho M.A."/>
            <person name="David-Palma M."/>
            <person name="Shea T."/>
            <person name="Bowers K."/>
            <person name="McGinley-Smith S."/>
            <person name="Mohammad A.W."/>
            <person name="Gnirke A."/>
            <person name="Yurkov A.M."/>
            <person name="Nowrousian M."/>
            <person name="Sun S."/>
            <person name="Cuomo C.A."/>
            <person name="Heitman J."/>
        </authorList>
    </citation>
    <scope>NUCLEOTIDE SEQUENCE [LARGE SCALE GENOMIC DNA]</scope>
    <source>
        <strain evidence="7 8">CBS 6074</strain>
    </source>
</reference>
<keyword evidence="4" id="KW-0863">Zinc-finger</keyword>
<dbReference type="PANTHER" id="PTHR13165:SF0">
    <property type="entry name" value="SERRATE RNA EFFECTOR MOLECULE HOMOLOG"/>
    <property type="match status" value="1"/>
</dbReference>
<dbReference type="CDD" id="cd00590">
    <property type="entry name" value="RRM_SF"/>
    <property type="match status" value="1"/>
</dbReference>
<dbReference type="AlphaFoldDB" id="A0AAX4JJ98"/>
<dbReference type="InterPro" id="IPR000504">
    <property type="entry name" value="RRM_dom"/>
</dbReference>
<dbReference type="PANTHER" id="PTHR13165">
    <property type="entry name" value="ARSENITE-RESISTANCE PROTEIN 2"/>
    <property type="match status" value="1"/>
</dbReference>
<feature type="compositionally biased region" description="Polar residues" evidence="5">
    <location>
        <begin position="607"/>
        <end position="617"/>
    </location>
</feature>
<comment type="similarity">
    <text evidence="2">Belongs to the ARS2 family.</text>
</comment>
<feature type="region of interest" description="Disordered" evidence="5">
    <location>
        <begin position="1"/>
        <end position="150"/>
    </location>
</feature>
<gene>
    <name evidence="7" type="ORF">L201_000344</name>
</gene>
<evidence type="ECO:0000256" key="2">
    <source>
        <dbReference type="ARBA" id="ARBA00005407"/>
    </source>
</evidence>
<dbReference type="GO" id="GO:0016604">
    <property type="term" value="C:nuclear body"/>
    <property type="evidence" value="ECO:0007669"/>
    <property type="project" value="TreeGrafter"/>
</dbReference>
<feature type="region of interest" description="Disordered" evidence="5">
    <location>
        <begin position="840"/>
        <end position="899"/>
    </location>
</feature>
<dbReference type="InterPro" id="IPR035979">
    <property type="entry name" value="RBD_domain_sf"/>
</dbReference>
<feature type="compositionally biased region" description="Basic and acidic residues" evidence="5">
    <location>
        <begin position="23"/>
        <end position="32"/>
    </location>
</feature>
<keyword evidence="4" id="KW-0862">Zinc</keyword>
<dbReference type="Proteomes" id="UP001355207">
    <property type="component" value="Chromosome 1"/>
</dbReference>
<evidence type="ECO:0000256" key="5">
    <source>
        <dbReference type="SAM" id="MobiDB-lite"/>
    </source>
</evidence>
<feature type="domain" description="C2H2-type" evidence="6">
    <location>
        <begin position="686"/>
        <end position="709"/>
    </location>
</feature>
<accession>A0AAX4JJ98</accession>
<dbReference type="PROSITE" id="PS50157">
    <property type="entry name" value="ZINC_FINGER_C2H2_2"/>
    <property type="match status" value="1"/>
</dbReference>
<dbReference type="Gene3D" id="3.30.70.330">
    <property type="match status" value="1"/>
</dbReference>
<organism evidence="7 8">
    <name type="scientific">Kwoniella dendrophila CBS 6074</name>
    <dbReference type="NCBI Taxonomy" id="1295534"/>
    <lineage>
        <taxon>Eukaryota</taxon>
        <taxon>Fungi</taxon>
        <taxon>Dikarya</taxon>
        <taxon>Basidiomycota</taxon>
        <taxon>Agaricomycotina</taxon>
        <taxon>Tremellomycetes</taxon>
        <taxon>Tremellales</taxon>
        <taxon>Cryptococcaceae</taxon>
        <taxon>Kwoniella</taxon>
    </lineage>
</organism>
<comment type="subcellular location">
    <subcellularLocation>
        <location evidence="1">Nucleus</location>
    </subcellularLocation>
</comment>
<dbReference type="Pfam" id="PF12066">
    <property type="entry name" value="SERRATE_Ars2_N"/>
    <property type="match status" value="1"/>
</dbReference>
<dbReference type="SUPFAM" id="SSF54928">
    <property type="entry name" value="RNA-binding domain, RBD"/>
    <property type="match status" value="1"/>
</dbReference>
<dbReference type="GO" id="GO:0031047">
    <property type="term" value="P:regulatory ncRNA-mediated gene silencing"/>
    <property type="evidence" value="ECO:0007669"/>
    <property type="project" value="UniProtKB-ARBA"/>
</dbReference>
<evidence type="ECO:0000256" key="1">
    <source>
        <dbReference type="ARBA" id="ARBA00004123"/>
    </source>
</evidence>
<dbReference type="GO" id="GO:0016070">
    <property type="term" value="P:RNA metabolic process"/>
    <property type="evidence" value="ECO:0007669"/>
    <property type="project" value="UniProtKB-ARBA"/>
</dbReference>
<dbReference type="InterPro" id="IPR013087">
    <property type="entry name" value="Znf_C2H2_type"/>
</dbReference>
<dbReference type="PROSITE" id="PS00028">
    <property type="entry name" value="ZINC_FINGER_C2H2_1"/>
    <property type="match status" value="1"/>
</dbReference>
<dbReference type="EMBL" id="CP144098">
    <property type="protein sequence ID" value="WWC85480.1"/>
    <property type="molecule type" value="Genomic_DNA"/>
</dbReference>
<feature type="compositionally biased region" description="Basic and acidic residues" evidence="5">
    <location>
        <begin position="583"/>
        <end position="605"/>
    </location>
</feature>
<evidence type="ECO:0000259" key="6">
    <source>
        <dbReference type="PROSITE" id="PS50157"/>
    </source>
</evidence>
<dbReference type="RefSeq" id="XP_066072243.1">
    <property type="nucleotide sequence ID" value="XM_066216146.1"/>
</dbReference>
<dbReference type="InterPro" id="IPR012677">
    <property type="entry name" value="Nucleotide-bd_a/b_plait_sf"/>
</dbReference>
<keyword evidence="3" id="KW-0539">Nucleus</keyword>
<evidence type="ECO:0000313" key="7">
    <source>
        <dbReference type="EMBL" id="WWC85480.1"/>
    </source>
</evidence>
<keyword evidence="4" id="KW-0479">Metal-binding</keyword>
<protein>
    <recommendedName>
        <fullName evidence="6">C2H2-type domain-containing protein</fullName>
    </recommendedName>
</protein>